<evidence type="ECO:0000313" key="1">
    <source>
        <dbReference type="EMBL" id="MDJ1506263.1"/>
    </source>
</evidence>
<reference evidence="1" key="1">
    <citation type="submission" date="2023-05" db="EMBL/GenBank/DDBJ databases">
        <authorList>
            <person name="Zhang X."/>
        </authorList>
    </citation>
    <scope>NUCLEOTIDE SEQUENCE</scope>
    <source>
        <strain evidence="1">BD1B2-1</strain>
    </source>
</reference>
<dbReference type="AlphaFoldDB" id="A0AAE3UHQ8"/>
<organism evidence="1 2">
    <name type="scientific">Xanthocytophaga agilis</name>
    <dbReference type="NCBI Taxonomy" id="3048010"/>
    <lineage>
        <taxon>Bacteria</taxon>
        <taxon>Pseudomonadati</taxon>
        <taxon>Bacteroidota</taxon>
        <taxon>Cytophagia</taxon>
        <taxon>Cytophagales</taxon>
        <taxon>Rhodocytophagaceae</taxon>
        <taxon>Xanthocytophaga</taxon>
    </lineage>
</organism>
<gene>
    <name evidence="1" type="ORF">QNI22_36735</name>
</gene>
<keyword evidence="2" id="KW-1185">Reference proteome</keyword>
<dbReference type="Proteomes" id="UP001232063">
    <property type="component" value="Unassembled WGS sequence"/>
</dbReference>
<protein>
    <submittedName>
        <fullName evidence="1">Uncharacterized protein</fullName>
    </submittedName>
</protein>
<comment type="caution">
    <text evidence="1">The sequence shown here is derived from an EMBL/GenBank/DDBJ whole genome shotgun (WGS) entry which is preliminary data.</text>
</comment>
<proteinExistence type="predicted"/>
<name>A0AAE3UHQ8_9BACT</name>
<accession>A0AAE3UHQ8</accession>
<sequence length="96" mass="11054">MTPQEAEKLSGIESIEIQCRWAHQKTHPFCDVFEKLVSLSSLKAIRVADFKLSSQTQAADIRFLELVGSVESLTQLDILYIQKFLRVNNYWILLPD</sequence>
<dbReference type="EMBL" id="JASJOU010000021">
    <property type="protein sequence ID" value="MDJ1506263.1"/>
    <property type="molecule type" value="Genomic_DNA"/>
</dbReference>
<evidence type="ECO:0000313" key="2">
    <source>
        <dbReference type="Proteomes" id="UP001232063"/>
    </source>
</evidence>
<dbReference type="RefSeq" id="WP_314519103.1">
    <property type="nucleotide sequence ID" value="NZ_JASJOU010000021.1"/>
</dbReference>